<dbReference type="AlphaFoldDB" id="A0A542ZUP4"/>
<evidence type="ECO:0000256" key="1">
    <source>
        <dbReference type="SAM" id="MobiDB-lite"/>
    </source>
</evidence>
<dbReference type="OrthoDB" id="5147509at2"/>
<keyword evidence="3" id="KW-1185">Reference proteome</keyword>
<feature type="compositionally biased region" description="Polar residues" evidence="1">
    <location>
        <begin position="1"/>
        <end position="16"/>
    </location>
</feature>
<reference evidence="2 3" key="1">
    <citation type="submission" date="2019-06" db="EMBL/GenBank/DDBJ databases">
        <title>Sequencing the genomes of 1000 actinobacteria strains.</title>
        <authorList>
            <person name="Klenk H.-P."/>
        </authorList>
    </citation>
    <scope>NUCLEOTIDE SEQUENCE [LARGE SCALE GENOMIC DNA]</scope>
    <source>
        <strain evidence="2 3">DSM 4813</strain>
    </source>
</reference>
<protein>
    <submittedName>
        <fullName evidence="2">Uncharacterized protein</fullName>
    </submittedName>
</protein>
<dbReference type="RefSeq" id="WP_142118747.1">
    <property type="nucleotide sequence ID" value="NZ_BAAASV010000003.1"/>
</dbReference>
<dbReference type="Proteomes" id="UP000315389">
    <property type="component" value="Unassembled WGS sequence"/>
</dbReference>
<gene>
    <name evidence="2" type="ORF">FB461_0559</name>
</gene>
<sequence length="178" mass="19211">MTDFDPNSSAAGNSPDDSPADSPQVVDATELHRRVDELSAELHRYVETAVGVRSEFDAATADDDPRVEAAESAVERANTAFDTAFEETLGMVCSHTGFADEDDEDTEGDEDSHDSITLELTFDPAPDTSGVRAAIAQAMDDLDEFAHALSARLEARGVTVSHWACIHESYADEDDDDE</sequence>
<name>A0A542ZUP4_RARFA</name>
<feature type="region of interest" description="Disordered" evidence="1">
    <location>
        <begin position="1"/>
        <end position="31"/>
    </location>
</feature>
<comment type="caution">
    <text evidence="2">The sequence shown here is derived from an EMBL/GenBank/DDBJ whole genome shotgun (WGS) entry which is preliminary data.</text>
</comment>
<evidence type="ECO:0000313" key="2">
    <source>
        <dbReference type="EMBL" id="TQL64074.1"/>
    </source>
</evidence>
<accession>A0A542ZUP4</accession>
<proteinExistence type="predicted"/>
<dbReference type="EMBL" id="VFOS01000001">
    <property type="protein sequence ID" value="TQL64074.1"/>
    <property type="molecule type" value="Genomic_DNA"/>
</dbReference>
<evidence type="ECO:0000313" key="3">
    <source>
        <dbReference type="Proteomes" id="UP000315389"/>
    </source>
</evidence>
<organism evidence="2 3">
    <name type="scientific">Rarobacter faecitabidus</name>
    <dbReference type="NCBI Taxonomy" id="13243"/>
    <lineage>
        <taxon>Bacteria</taxon>
        <taxon>Bacillati</taxon>
        <taxon>Actinomycetota</taxon>
        <taxon>Actinomycetes</taxon>
        <taxon>Micrococcales</taxon>
        <taxon>Rarobacteraceae</taxon>
        <taxon>Rarobacter</taxon>
    </lineage>
</organism>